<dbReference type="InterPro" id="IPR000668">
    <property type="entry name" value="Peptidase_C1A_C"/>
</dbReference>
<dbReference type="GO" id="GO:0006508">
    <property type="term" value="P:proteolysis"/>
    <property type="evidence" value="ECO:0007669"/>
    <property type="project" value="UniProtKB-KW"/>
</dbReference>
<evidence type="ECO:0000313" key="9">
    <source>
        <dbReference type="EMBL" id="CAF4463619.1"/>
    </source>
</evidence>
<keyword evidence="1" id="KW-0645">Protease</keyword>
<dbReference type="EMBL" id="CAJOBP010001798">
    <property type="protein sequence ID" value="CAF4312240.1"/>
    <property type="molecule type" value="Genomic_DNA"/>
</dbReference>
<keyword evidence="4" id="KW-0788">Thiol protease</keyword>
<evidence type="ECO:0000256" key="4">
    <source>
        <dbReference type="ARBA" id="ARBA00022807"/>
    </source>
</evidence>
<protein>
    <recommendedName>
        <fullName evidence="7">Peptidase C1A papain C-terminal domain-containing protein</fullName>
    </recommendedName>
</protein>
<evidence type="ECO:0000256" key="3">
    <source>
        <dbReference type="ARBA" id="ARBA00022801"/>
    </source>
</evidence>
<dbReference type="SUPFAM" id="SSF54001">
    <property type="entry name" value="Cysteine proteinases"/>
    <property type="match status" value="1"/>
</dbReference>
<comment type="caution">
    <text evidence="8">The sequence shown here is derived from an EMBL/GenBank/DDBJ whole genome shotgun (WGS) entry which is preliminary data.</text>
</comment>
<feature type="domain" description="Peptidase C1A papain C-terminal" evidence="7">
    <location>
        <begin position="2"/>
        <end position="68"/>
    </location>
</feature>
<name>A0A820IPQ4_9BILA</name>
<dbReference type="Proteomes" id="UP000663851">
    <property type="component" value="Unassembled WGS sequence"/>
</dbReference>
<evidence type="ECO:0000256" key="2">
    <source>
        <dbReference type="ARBA" id="ARBA00022729"/>
    </source>
</evidence>
<keyword evidence="5" id="KW-0865">Zymogen</keyword>
<evidence type="ECO:0000259" key="7">
    <source>
        <dbReference type="Pfam" id="PF00112"/>
    </source>
</evidence>
<reference evidence="8" key="1">
    <citation type="submission" date="2021-02" db="EMBL/GenBank/DDBJ databases">
        <authorList>
            <person name="Nowell W R."/>
        </authorList>
    </citation>
    <scope>NUCLEOTIDE SEQUENCE</scope>
</reference>
<sequence length="157" mass="18254">MKSVYDEPDYSSTALNRCALAADFNATDSELYYIVKNSWETSWGIDGYIWMSRNKNNQCGIATMTSYPRFKNLQPIFYCINNFNVYLVNLYNTQYFLMNSSTTKVSVRLNDRVESISTTFNVNIIHATKDIWHNIRFHNNRFAILITSLDLIAVVDN</sequence>
<dbReference type="Pfam" id="PF00112">
    <property type="entry name" value="Peptidase_C1"/>
    <property type="match status" value="1"/>
</dbReference>
<organism evidence="8 10">
    <name type="scientific">Rotaria socialis</name>
    <dbReference type="NCBI Taxonomy" id="392032"/>
    <lineage>
        <taxon>Eukaryota</taxon>
        <taxon>Metazoa</taxon>
        <taxon>Spiralia</taxon>
        <taxon>Gnathifera</taxon>
        <taxon>Rotifera</taxon>
        <taxon>Eurotatoria</taxon>
        <taxon>Bdelloidea</taxon>
        <taxon>Philodinida</taxon>
        <taxon>Philodinidae</taxon>
        <taxon>Rotaria</taxon>
    </lineage>
</organism>
<keyword evidence="3" id="KW-0378">Hydrolase</keyword>
<keyword evidence="2" id="KW-0732">Signal</keyword>
<dbReference type="FunFam" id="2.40.50.170:FF:000001">
    <property type="entry name" value="Cathepsin L1"/>
    <property type="match status" value="1"/>
</dbReference>
<evidence type="ECO:0000313" key="8">
    <source>
        <dbReference type="EMBL" id="CAF4312240.1"/>
    </source>
</evidence>
<evidence type="ECO:0000313" key="10">
    <source>
        <dbReference type="Proteomes" id="UP000663873"/>
    </source>
</evidence>
<dbReference type="InterPro" id="IPR038765">
    <property type="entry name" value="Papain-like_cys_pep_sf"/>
</dbReference>
<dbReference type="Proteomes" id="UP000663873">
    <property type="component" value="Unassembled WGS sequence"/>
</dbReference>
<gene>
    <name evidence="9" type="ORF">HFQ381_LOCUS24862</name>
    <name evidence="8" type="ORF">UJA718_LOCUS13336</name>
</gene>
<evidence type="ECO:0000256" key="1">
    <source>
        <dbReference type="ARBA" id="ARBA00022670"/>
    </source>
</evidence>
<dbReference type="AlphaFoldDB" id="A0A820IPQ4"/>
<keyword evidence="10" id="KW-1185">Reference proteome</keyword>
<keyword evidence="6" id="KW-1015">Disulfide bond</keyword>
<proteinExistence type="predicted"/>
<accession>A0A820IPQ4</accession>
<evidence type="ECO:0000256" key="6">
    <source>
        <dbReference type="ARBA" id="ARBA00023157"/>
    </source>
</evidence>
<evidence type="ECO:0000256" key="5">
    <source>
        <dbReference type="ARBA" id="ARBA00023145"/>
    </source>
</evidence>
<dbReference type="Gene3D" id="3.90.70.10">
    <property type="entry name" value="Cysteine proteinases"/>
    <property type="match status" value="1"/>
</dbReference>
<dbReference type="GO" id="GO:0008234">
    <property type="term" value="F:cysteine-type peptidase activity"/>
    <property type="evidence" value="ECO:0007669"/>
    <property type="project" value="UniProtKB-KW"/>
</dbReference>
<dbReference type="EMBL" id="CAJOBO010002688">
    <property type="protein sequence ID" value="CAF4463619.1"/>
    <property type="molecule type" value="Genomic_DNA"/>
</dbReference>